<dbReference type="EMBL" id="VSSQ01129473">
    <property type="protein sequence ID" value="MPN57661.1"/>
    <property type="molecule type" value="Genomic_DNA"/>
</dbReference>
<comment type="caution">
    <text evidence="9">The sequence shown here is derived from an EMBL/GenBank/DDBJ whole genome shotgun (WGS) entry which is preliminary data.</text>
</comment>
<dbReference type="Gene3D" id="3.20.20.70">
    <property type="entry name" value="Aldolase class I"/>
    <property type="match status" value="1"/>
</dbReference>
<dbReference type="NCBIfam" id="TIGR01740">
    <property type="entry name" value="pyrF"/>
    <property type="match status" value="1"/>
</dbReference>
<dbReference type="EC" id="4.1.1.23" evidence="2"/>
<dbReference type="AlphaFoldDB" id="A0A645J242"/>
<gene>
    <name evidence="9" type="primary">pyrF_52</name>
    <name evidence="9" type="ORF">SDC9_205355</name>
</gene>
<reference evidence="9" key="1">
    <citation type="submission" date="2019-08" db="EMBL/GenBank/DDBJ databases">
        <authorList>
            <person name="Kucharzyk K."/>
            <person name="Murdoch R.W."/>
            <person name="Higgins S."/>
            <person name="Loffler F."/>
        </authorList>
    </citation>
    <scope>NUCLEOTIDE SEQUENCE</scope>
</reference>
<organism evidence="9">
    <name type="scientific">bioreactor metagenome</name>
    <dbReference type="NCBI Taxonomy" id="1076179"/>
    <lineage>
        <taxon>unclassified sequences</taxon>
        <taxon>metagenomes</taxon>
        <taxon>ecological metagenomes</taxon>
    </lineage>
</organism>
<evidence type="ECO:0000256" key="5">
    <source>
        <dbReference type="ARBA" id="ARBA00022975"/>
    </source>
</evidence>
<dbReference type="GO" id="GO:0004590">
    <property type="term" value="F:orotidine-5'-phosphate decarboxylase activity"/>
    <property type="evidence" value="ECO:0007669"/>
    <property type="project" value="UniProtKB-EC"/>
</dbReference>
<dbReference type="GO" id="GO:0006207">
    <property type="term" value="P:'de novo' pyrimidine nucleobase biosynthetic process"/>
    <property type="evidence" value="ECO:0007669"/>
    <property type="project" value="InterPro"/>
</dbReference>
<evidence type="ECO:0000256" key="6">
    <source>
        <dbReference type="ARBA" id="ARBA00023239"/>
    </source>
</evidence>
<keyword evidence="5" id="KW-0665">Pyrimidine biosynthesis</keyword>
<dbReference type="InterPro" id="IPR001754">
    <property type="entry name" value="OMPdeCOase_dom"/>
</dbReference>
<dbReference type="UniPathway" id="UPA00070">
    <property type="reaction ID" value="UER00120"/>
</dbReference>
<dbReference type="InterPro" id="IPR014732">
    <property type="entry name" value="OMPdecase"/>
</dbReference>
<evidence type="ECO:0000256" key="7">
    <source>
        <dbReference type="ARBA" id="ARBA00033428"/>
    </source>
</evidence>
<accession>A0A645J242</accession>
<evidence type="ECO:0000256" key="2">
    <source>
        <dbReference type="ARBA" id="ARBA00012321"/>
    </source>
</evidence>
<dbReference type="GO" id="GO:0044205">
    <property type="term" value="P:'de novo' UMP biosynthetic process"/>
    <property type="evidence" value="ECO:0007669"/>
    <property type="project" value="UniProtKB-UniPathway"/>
</dbReference>
<feature type="domain" description="Orotidine 5'-phosphate decarboxylase" evidence="8">
    <location>
        <begin position="1"/>
        <end position="121"/>
    </location>
</feature>
<dbReference type="PANTHER" id="PTHR32119:SF2">
    <property type="entry name" value="OROTIDINE 5'-PHOSPHATE DECARBOXYLASE"/>
    <property type="match status" value="1"/>
</dbReference>
<evidence type="ECO:0000256" key="3">
    <source>
        <dbReference type="ARBA" id="ARBA00021923"/>
    </source>
</evidence>
<evidence type="ECO:0000313" key="9">
    <source>
        <dbReference type="EMBL" id="MPN57661.1"/>
    </source>
</evidence>
<dbReference type="GO" id="GO:0005829">
    <property type="term" value="C:cytosol"/>
    <property type="evidence" value="ECO:0007669"/>
    <property type="project" value="TreeGrafter"/>
</dbReference>
<protein>
    <recommendedName>
        <fullName evidence="3">Orotidine 5'-phosphate decarboxylase</fullName>
        <ecNumber evidence="2">4.1.1.23</ecNumber>
    </recommendedName>
    <alternativeName>
        <fullName evidence="7">OMP decarboxylase</fullName>
    </alternativeName>
</protein>
<evidence type="ECO:0000256" key="4">
    <source>
        <dbReference type="ARBA" id="ARBA00022793"/>
    </source>
</evidence>
<dbReference type="Pfam" id="PF00215">
    <property type="entry name" value="OMPdecase"/>
    <property type="match status" value="1"/>
</dbReference>
<dbReference type="InterPro" id="IPR011060">
    <property type="entry name" value="RibuloseP-bd_barrel"/>
</dbReference>
<dbReference type="PANTHER" id="PTHR32119">
    <property type="entry name" value="OROTIDINE 5'-PHOSPHATE DECARBOXYLASE"/>
    <property type="match status" value="1"/>
</dbReference>
<keyword evidence="6 9" id="KW-0456">Lyase</keyword>
<evidence type="ECO:0000256" key="1">
    <source>
        <dbReference type="ARBA" id="ARBA00004861"/>
    </source>
</evidence>
<dbReference type="CDD" id="cd04725">
    <property type="entry name" value="OMP_decarboxylase_like"/>
    <property type="match status" value="1"/>
</dbReference>
<dbReference type="SUPFAM" id="SSF51366">
    <property type="entry name" value="Ribulose-phoshate binding barrel"/>
    <property type="match status" value="1"/>
</dbReference>
<comment type="pathway">
    <text evidence="1">Pyrimidine metabolism; UMP biosynthesis via de novo pathway; UMP from orotate: step 2/2.</text>
</comment>
<keyword evidence="4" id="KW-0210">Decarboxylase</keyword>
<name>A0A645J242_9ZZZZ</name>
<dbReference type="InterPro" id="IPR013785">
    <property type="entry name" value="Aldolase_TIM"/>
</dbReference>
<evidence type="ECO:0000259" key="8">
    <source>
        <dbReference type="SMART" id="SM00934"/>
    </source>
</evidence>
<proteinExistence type="predicted"/>
<dbReference type="SMART" id="SM00934">
    <property type="entry name" value="OMPdecase"/>
    <property type="match status" value="1"/>
</dbReference>
<sequence>MNRTAPKLIAVTVLTSMDEEQWADLSYQKAIAEQVVALALLAKKSGLDGVVASPQEAGAIRKACGPEFLIVTPGVRPAGAALNDQSRVATPAGAFKNGSSHIVVGRPITQAEDKVAAAKAIVAEIRGV</sequence>